<keyword evidence="3" id="KW-1185">Reference proteome</keyword>
<protein>
    <submittedName>
        <fullName evidence="2">Uncharacterized protein</fullName>
    </submittedName>
</protein>
<evidence type="ECO:0000313" key="3">
    <source>
        <dbReference type="Proteomes" id="UP001058860"/>
    </source>
</evidence>
<gene>
    <name evidence="2" type="ORF">LRS13_06240</name>
</gene>
<name>A0ABY5PKQ5_9ACTN</name>
<organism evidence="2 3">
    <name type="scientific">Svornostia abyssi</name>
    <dbReference type="NCBI Taxonomy" id="2898438"/>
    <lineage>
        <taxon>Bacteria</taxon>
        <taxon>Bacillati</taxon>
        <taxon>Actinomycetota</taxon>
        <taxon>Thermoleophilia</taxon>
        <taxon>Solirubrobacterales</taxon>
        <taxon>Baekduiaceae</taxon>
        <taxon>Svornostia</taxon>
    </lineage>
</organism>
<sequence>MQRLGLVRRAIVVCPANLASKWVADFERFFGGGLRHLTANTIREDAVGSHNLWVVSLELAAVNPAVLWGDANPRASERAATFIFLASIVGTLRPGRGRGASAPEVKAACSVPDLSFTVTDADTVIEELVSSDTGMSAVEVIPGQGHNKPARYFLSTRLTHRMLVDNIRRTITDGERDEVIAEFTQRLSSSGPFRDLRFVEADINRKPDGVLATAGIDTAHTTRLVVLDPAQFSLRNGSEQSTIEALTIAMGLGAGTTQLPVQWASSCVFAVVNTQRRSNARGMAVEYLARKKALAAPEIQGDDELKATGTKELAASKDQFEKAIKRAFQHVAYFGQPDPEGERRLEQLTFDDEHSTSLDGAMVWKALVERDKVFDAGAFTAKALVHNLRDSDYGRTLSDSRASFYSAPRLPLLYAGDRDLQQAIYDAVQAGAVLIIDGASEAVAVTAPNQVNLASAGLWLAKPKPAAAGETGAGSAGGATGPGGERVPPGGTGEDGLGSAPGGAEPGSGGAGPGGVVEQQIAFSFTKNLLGDGYAADDLAAVFKAIYQALDERGISYGQGTLQLVVKAEIADQISQRLEALGINAAIKSV</sequence>
<evidence type="ECO:0000256" key="1">
    <source>
        <dbReference type="SAM" id="MobiDB-lite"/>
    </source>
</evidence>
<feature type="compositionally biased region" description="Gly residues" evidence="1">
    <location>
        <begin position="471"/>
        <end position="513"/>
    </location>
</feature>
<reference evidence="3" key="1">
    <citation type="submission" date="2021-11" db="EMBL/GenBank/DDBJ databases">
        <title>Cultivation dependent microbiological survey of springs from the worlds oldest radium mine currently devoted to the extraction of radon-saturated water.</title>
        <authorList>
            <person name="Kapinusova G."/>
            <person name="Smrhova T."/>
            <person name="Strejcek M."/>
            <person name="Suman J."/>
            <person name="Jani K."/>
            <person name="Pajer P."/>
            <person name="Uhlik O."/>
        </authorList>
    </citation>
    <scope>NUCLEOTIDE SEQUENCE [LARGE SCALE GENOMIC DNA]</scope>
    <source>
        <strain evidence="3">J379</strain>
    </source>
</reference>
<accession>A0ABY5PKQ5</accession>
<dbReference type="Proteomes" id="UP001058860">
    <property type="component" value="Chromosome"/>
</dbReference>
<feature type="region of interest" description="Disordered" evidence="1">
    <location>
        <begin position="469"/>
        <end position="513"/>
    </location>
</feature>
<dbReference type="EMBL" id="CP088295">
    <property type="protein sequence ID" value="UUY05125.1"/>
    <property type="molecule type" value="Genomic_DNA"/>
</dbReference>
<proteinExistence type="predicted"/>
<evidence type="ECO:0000313" key="2">
    <source>
        <dbReference type="EMBL" id="UUY05125.1"/>
    </source>
</evidence>